<keyword evidence="3" id="KW-1185">Reference proteome</keyword>
<accession>A0A5M4AZ08</accession>
<proteinExistence type="predicted"/>
<evidence type="ECO:0000313" key="3">
    <source>
        <dbReference type="Proteomes" id="UP000391834"/>
    </source>
</evidence>
<feature type="compositionally biased region" description="Polar residues" evidence="1">
    <location>
        <begin position="1"/>
        <end position="10"/>
    </location>
</feature>
<comment type="caution">
    <text evidence="2">The sequence shown here is derived from an EMBL/GenBank/DDBJ whole genome shotgun (WGS) entry which is preliminary data.</text>
</comment>
<dbReference type="Proteomes" id="UP000391834">
    <property type="component" value="Unassembled WGS sequence"/>
</dbReference>
<dbReference type="EMBL" id="BLAX01000001">
    <property type="protein sequence ID" value="GET33142.1"/>
    <property type="molecule type" value="Genomic_DNA"/>
</dbReference>
<organism evidence="2 3">
    <name type="scientific">Prolixibacter bellariivorans</name>
    <dbReference type="NCBI Taxonomy" id="314319"/>
    <lineage>
        <taxon>Bacteria</taxon>
        <taxon>Pseudomonadati</taxon>
        <taxon>Bacteroidota</taxon>
        <taxon>Bacteroidia</taxon>
        <taxon>Marinilabiliales</taxon>
        <taxon>Prolixibacteraceae</taxon>
        <taxon>Prolixibacter</taxon>
    </lineage>
</organism>
<dbReference type="AlphaFoldDB" id="A0A5M4AZ08"/>
<evidence type="ECO:0000313" key="2">
    <source>
        <dbReference type="EMBL" id="GET33142.1"/>
    </source>
</evidence>
<gene>
    <name evidence="2" type="ORF">PbJCM13498_20050</name>
</gene>
<protein>
    <submittedName>
        <fullName evidence="2">Uncharacterized protein</fullName>
    </submittedName>
</protein>
<reference evidence="2 3" key="1">
    <citation type="submission" date="2019-10" db="EMBL/GenBank/DDBJ databases">
        <title>Prolixibacter strains distinguished by the presence of nitrate reductase genes were adept at nitrate-dependent anaerobic corrosion of metallic iron and carbon steel.</title>
        <authorList>
            <person name="Iino T."/>
            <person name="Shono N."/>
            <person name="Ito K."/>
            <person name="Nakamura R."/>
            <person name="Sueoka K."/>
            <person name="Harayama S."/>
            <person name="Ohkuma M."/>
        </authorList>
    </citation>
    <scope>NUCLEOTIDE SEQUENCE [LARGE SCALE GENOMIC DNA]</scope>
    <source>
        <strain evidence="2 3">JCM 13498</strain>
    </source>
</reference>
<evidence type="ECO:0000256" key="1">
    <source>
        <dbReference type="SAM" id="MobiDB-lite"/>
    </source>
</evidence>
<sequence>MTNVRNSINENFPGETGKYRDTKENPASYCGVSFLITSGYKRAAKLRLPEKKKGIANKIENG</sequence>
<feature type="region of interest" description="Disordered" evidence="1">
    <location>
        <begin position="1"/>
        <end position="26"/>
    </location>
</feature>
<name>A0A5M4AZ08_9BACT</name>